<evidence type="ECO:0000313" key="1">
    <source>
        <dbReference type="EMBL" id="CAB4294449.1"/>
    </source>
</evidence>
<dbReference type="Proteomes" id="UP000507245">
    <property type="component" value="Unassembled WGS sequence"/>
</dbReference>
<accession>A0A6J5VYV6</accession>
<reference evidence="2" key="1">
    <citation type="journal article" date="2020" name="Genome Biol.">
        <title>Gamete binning: chromosome-level and haplotype-resolved genome assembly enabled by high-throughput single-cell sequencing of gamete genomes.</title>
        <authorList>
            <person name="Campoy J.A."/>
            <person name="Sun H."/>
            <person name="Goel M."/>
            <person name="Jiao W.-B."/>
            <person name="Folz-Donahue K."/>
            <person name="Wang N."/>
            <person name="Rubio M."/>
            <person name="Liu C."/>
            <person name="Kukat C."/>
            <person name="Ruiz D."/>
            <person name="Huettel B."/>
            <person name="Schneeberger K."/>
        </authorList>
    </citation>
    <scope>NUCLEOTIDE SEQUENCE [LARGE SCALE GENOMIC DNA]</scope>
    <source>
        <strain evidence="2">cv. Rojo Pasion</strain>
    </source>
</reference>
<name>A0A6J5VYV6_PRUAR</name>
<protein>
    <submittedName>
        <fullName evidence="1">Uncharacterized protein</fullName>
    </submittedName>
</protein>
<dbReference type="OrthoDB" id="1751566at2759"/>
<keyword evidence="2" id="KW-1185">Reference proteome</keyword>
<dbReference type="AlphaFoldDB" id="A0A6J5VYV6"/>
<proteinExistence type="predicted"/>
<gene>
    <name evidence="1" type="ORF">ORAREDHAP_LOCUS5208</name>
</gene>
<dbReference type="EMBL" id="CAEKKB010000001">
    <property type="protein sequence ID" value="CAB4294449.1"/>
    <property type="molecule type" value="Genomic_DNA"/>
</dbReference>
<organism evidence="1 2">
    <name type="scientific">Prunus armeniaca</name>
    <name type="common">Apricot</name>
    <name type="synonym">Armeniaca vulgaris</name>
    <dbReference type="NCBI Taxonomy" id="36596"/>
    <lineage>
        <taxon>Eukaryota</taxon>
        <taxon>Viridiplantae</taxon>
        <taxon>Streptophyta</taxon>
        <taxon>Embryophyta</taxon>
        <taxon>Tracheophyta</taxon>
        <taxon>Spermatophyta</taxon>
        <taxon>Magnoliopsida</taxon>
        <taxon>eudicotyledons</taxon>
        <taxon>Gunneridae</taxon>
        <taxon>Pentapetalae</taxon>
        <taxon>rosids</taxon>
        <taxon>fabids</taxon>
        <taxon>Rosales</taxon>
        <taxon>Rosaceae</taxon>
        <taxon>Amygdaloideae</taxon>
        <taxon>Amygdaleae</taxon>
        <taxon>Prunus</taxon>
    </lineage>
</organism>
<evidence type="ECO:0000313" key="2">
    <source>
        <dbReference type="Proteomes" id="UP000507245"/>
    </source>
</evidence>
<sequence length="101" mass="11542">MGIINIRNASRLFAFSIIRGIVRMVVSGINRGSSSVYKGFLSYFKRVLFIKALRLVGWLHCVFFNWVVPYSTGCKIPLSNFEGGQEYRVCDTSVDILYKFC</sequence>